<name>J0LLX4_9BIFI</name>
<keyword evidence="3 4" id="KW-0378">Hydrolase</keyword>
<comment type="caution">
    <text evidence="5">The sequence shown here is derived from an EMBL/GenBank/DDBJ whole genome shotgun (WGS) entry which is preliminary data.</text>
</comment>
<dbReference type="PANTHER" id="PTHR11358">
    <property type="entry name" value="ARGINASE/AGMATINASE"/>
    <property type="match status" value="1"/>
</dbReference>
<dbReference type="PROSITE" id="PS51409">
    <property type="entry name" value="ARGINASE_2"/>
    <property type="match status" value="1"/>
</dbReference>
<protein>
    <submittedName>
        <fullName evidence="5">Agmatinase</fullName>
    </submittedName>
</protein>
<dbReference type="SUPFAM" id="SSF52768">
    <property type="entry name" value="Arginase/deacetylase"/>
    <property type="match status" value="1"/>
</dbReference>
<dbReference type="GO" id="GO:0033389">
    <property type="term" value="P:putrescine biosynthetic process from arginine, via agmatine"/>
    <property type="evidence" value="ECO:0007669"/>
    <property type="project" value="TreeGrafter"/>
</dbReference>
<dbReference type="InterPro" id="IPR023696">
    <property type="entry name" value="Ureohydrolase_dom_sf"/>
</dbReference>
<proteinExistence type="inferred from homology"/>
<reference evidence="5 6" key="1">
    <citation type="submission" date="2012-01" db="EMBL/GenBank/DDBJ databases">
        <title>The Genome Sequence of Scardovia wiggsiae F0424.</title>
        <authorList>
            <consortium name="The Broad Institute Genome Sequencing Platform"/>
            <person name="Earl A."/>
            <person name="Ward D."/>
            <person name="Feldgarden M."/>
            <person name="Gevers D."/>
            <person name="Izard J."/>
            <person name="Ganesan A."/>
            <person name="Baranova O.V."/>
            <person name="Blanton J.M."/>
            <person name="Tanner A.C."/>
            <person name="Mathney J."/>
            <person name="Dewhirst F.E."/>
            <person name="Young S.K."/>
            <person name="Zeng Q."/>
            <person name="Gargeya S."/>
            <person name="Fitzgerald M."/>
            <person name="Haas B."/>
            <person name="Abouelleil A."/>
            <person name="Alvarado L."/>
            <person name="Arachchi H.M."/>
            <person name="Berlin A."/>
            <person name="Chapman S.B."/>
            <person name="Gearin G."/>
            <person name="Goldberg J."/>
            <person name="Griggs A."/>
            <person name="Gujja S."/>
            <person name="Hansen M."/>
            <person name="Heiman D."/>
            <person name="Howarth C."/>
            <person name="Larimer J."/>
            <person name="Lui A."/>
            <person name="MacDonald P.J.P."/>
            <person name="McCowen C."/>
            <person name="Montmayeur A."/>
            <person name="Murphy C."/>
            <person name="Neiman D."/>
            <person name="Pearson M."/>
            <person name="Priest M."/>
            <person name="Roberts A."/>
            <person name="Saif S."/>
            <person name="Shea T."/>
            <person name="Sisk P."/>
            <person name="Stolte C."/>
            <person name="Sykes S."/>
            <person name="Wortman J."/>
            <person name="Nusbaum C."/>
            <person name="Birren B."/>
        </authorList>
    </citation>
    <scope>NUCLEOTIDE SEQUENCE [LARGE SCALE GENOMIC DNA]</scope>
    <source>
        <strain evidence="5 6">F0424</strain>
    </source>
</reference>
<dbReference type="HOGENOM" id="CLU_039478_9_0_11"/>
<sequence length="402" mass="44894">MNSSELYCINTDFIVRENDTNNNRVILWNPESGLQITIGHGAYSILTQFAFPISIKKLLLSVKPERRDTVESVVHSFIESSLIVLANCNKKYEKDFLMRGLFNAPIKSFSEVLEDESIDMVALGVEYDAGVSNREGAKTAPDTIRKVATSIFKLNDDKDGMWDPVQKRRILENTRVADIGNIGDQIQTRNGKVFDRLKTIVSSLCKEGKKPVILGGDHSITWAIVQGYIESGYDKFGIIHFDAHSDYLSAIFDGDWRTYLHHGNVMSWIAGRKEIKTIAQFGVRQMIDEDPEETSKIRLWAGKSGLDLSAEQYQSELDFDIPWHITVDVDVLDPSVVPGTGTPLPGGLTINELEELLQRVCLGRKIIGVDIVELIGDNHELSALAAADILLREMDIAARSDI</sequence>
<accession>J0LLX4</accession>
<gene>
    <name evidence="5" type="ORF">HMPREF9156_00707</name>
</gene>
<keyword evidence="2" id="KW-0479">Metal-binding</keyword>
<dbReference type="EMBL" id="AGZS01000003">
    <property type="protein sequence ID" value="EJD64832.1"/>
    <property type="molecule type" value="Genomic_DNA"/>
</dbReference>
<evidence type="ECO:0000256" key="2">
    <source>
        <dbReference type="ARBA" id="ARBA00022723"/>
    </source>
</evidence>
<organism evidence="5 6">
    <name type="scientific">Scardovia wiggsiae F0424</name>
    <dbReference type="NCBI Taxonomy" id="857290"/>
    <lineage>
        <taxon>Bacteria</taxon>
        <taxon>Bacillati</taxon>
        <taxon>Actinomycetota</taxon>
        <taxon>Actinomycetes</taxon>
        <taxon>Bifidobacteriales</taxon>
        <taxon>Bifidobacteriaceae</taxon>
        <taxon>Scardovia</taxon>
    </lineage>
</organism>
<dbReference type="Pfam" id="PF00491">
    <property type="entry name" value="Arginase"/>
    <property type="match status" value="1"/>
</dbReference>
<dbReference type="InterPro" id="IPR006035">
    <property type="entry name" value="Ureohydrolase"/>
</dbReference>
<dbReference type="InterPro" id="IPR020855">
    <property type="entry name" value="Ureohydrolase_Mn_BS"/>
</dbReference>
<dbReference type="OrthoDB" id="9788689at2"/>
<dbReference type="GO" id="GO:0046872">
    <property type="term" value="F:metal ion binding"/>
    <property type="evidence" value="ECO:0007669"/>
    <property type="project" value="UniProtKB-KW"/>
</dbReference>
<evidence type="ECO:0000313" key="6">
    <source>
        <dbReference type="Proteomes" id="UP000006415"/>
    </source>
</evidence>
<dbReference type="PANTHER" id="PTHR11358:SF26">
    <property type="entry name" value="GUANIDINO ACID HYDROLASE, MITOCHONDRIAL"/>
    <property type="match status" value="1"/>
</dbReference>
<evidence type="ECO:0000256" key="1">
    <source>
        <dbReference type="ARBA" id="ARBA00009227"/>
    </source>
</evidence>
<dbReference type="Proteomes" id="UP000006415">
    <property type="component" value="Unassembled WGS sequence"/>
</dbReference>
<evidence type="ECO:0000313" key="5">
    <source>
        <dbReference type="EMBL" id="EJD64832.1"/>
    </source>
</evidence>
<comment type="similarity">
    <text evidence="1">Belongs to the arginase family. Agmatinase subfamily.</text>
</comment>
<dbReference type="AlphaFoldDB" id="J0LLX4"/>
<dbReference type="GO" id="GO:0008783">
    <property type="term" value="F:agmatinase activity"/>
    <property type="evidence" value="ECO:0007669"/>
    <property type="project" value="TreeGrafter"/>
</dbReference>
<keyword evidence="6" id="KW-1185">Reference proteome</keyword>
<dbReference type="PROSITE" id="PS01053">
    <property type="entry name" value="ARGINASE_1"/>
    <property type="match status" value="1"/>
</dbReference>
<dbReference type="STRING" id="857290.HMPREF9156_00707"/>
<evidence type="ECO:0000256" key="3">
    <source>
        <dbReference type="ARBA" id="ARBA00022801"/>
    </source>
</evidence>
<dbReference type="eggNOG" id="COG0010">
    <property type="taxonomic scope" value="Bacteria"/>
</dbReference>
<dbReference type="Gene3D" id="3.40.800.10">
    <property type="entry name" value="Ureohydrolase domain"/>
    <property type="match status" value="1"/>
</dbReference>
<evidence type="ECO:0000256" key="4">
    <source>
        <dbReference type="RuleBase" id="RU003684"/>
    </source>
</evidence>